<evidence type="ECO:0000259" key="1">
    <source>
        <dbReference type="SMART" id="SM00256"/>
    </source>
</evidence>
<sequence length="801" mass="91484">MANLPMDTVADVFHRLPATTLVRCRVLSKLCCSLIDSPDFIASHLKRTLETEEHLMILLRTYLRLRTVYLDAPDKVSLVDHPLRTGGFTEVFGSVNGIIGLTNSPTDLALFNPSTRKIHRLPVEPIDFYERQITREYVFYGLGHDSVSDDYKVVRMIQSKDRGGDESFGYPFEVKVFSLKSNKWKRIDLLPEDVEILFDNFYFHLLYRRGNGVLASNNLHWILIHNEGDIGMNTIIKFDLATEELGVVNFSHDVYVKGMDIGVLDGCLCMMCYNEVRHADVWIMREYGGEWSKFVSVPQPESVVSFEFVRPLVYSKDRSKILLEINNGKLMWFDLESKGFETLGIKGCEVLPCNAEIVVSSLVLGCKEKKMVQKGNKRLYAYLNFFEFLKLLMSSFPKKTMANMNMPMDVVNDIFLRLPATTLLRCRVLSKPCCSLIDSPDFIASHLKRTLETAEHLMILLQSPQLLRTVYLDAPNKLSDVEHPLQTGGVTEVFDSVNGIIGLTNSPLNLALFNPSTRKIHRLPIASIDFPEHSISRENVFYGLGYDSVSDDYKVVRIIQSKDEGDEGDESFGYALEIKVFSLKSNQWKRIRLNFEVQILFIYFYYDLLHRRGNGVLASNSLHWILPRTGGHTAFNTIIRFDLASDNLGVLNFPQDLYCEDDMDIGVLDGCLCLMCYSESSHVDFWILREYQGKWSKFITVPKPETVVSFKFVRPMIYSKDRNKILLELNNGKLVWFDLESKSFEALEIKGCEGPCNAEIVVSSLVLGCNGDPCRAQEKKIMQESDNRLDDFLSKGFKLKL</sequence>
<dbReference type="InterPro" id="IPR036047">
    <property type="entry name" value="F-box-like_dom_sf"/>
</dbReference>
<dbReference type="EMBL" id="LS974619">
    <property type="protein sequence ID" value="CAG7879370.1"/>
    <property type="molecule type" value="Genomic_DNA"/>
</dbReference>
<dbReference type="PANTHER" id="PTHR31672:SF13">
    <property type="entry name" value="F-BOX PROTEIN CPR30-LIKE"/>
    <property type="match status" value="1"/>
</dbReference>
<dbReference type="NCBIfam" id="TIGR01640">
    <property type="entry name" value="F_box_assoc_1"/>
    <property type="match status" value="2"/>
</dbReference>
<evidence type="ECO:0000313" key="2">
    <source>
        <dbReference type="EMBL" id="CAG7879370.1"/>
    </source>
</evidence>
<dbReference type="InterPro" id="IPR017451">
    <property type="entry name" value="F-box-assoc_interact_dom"/>
</dbReference>
<dbReference type="Pfam" id="PF00646">
    <property type="entry name" value="F-box"/>
    <property type="match status" value="2"/>
</dbReference>
<dbReference type="Proteomes" id="UP000694005">
    <property type="component" value="Chromosome A03"/>
</dbReference>
<dbReference type="SUPFAM" id="SSF81383">
    <property type="entry name" value="F-box domain"/>
    <property type="match status" value="2"/>
</dbReference>
<name>A0A8D9DL31_BRACM</name>
<feature type="domain" description="F-box" evidence="1">
    <location>
        <begin position="4"/>
        <end position="44"/>
    </location>
</feature>
<reference evidence="2 3" key="1">
    <citation type="submission" date="2021-07" db="EMBL/GenBank/DDBJ databases">
        <authorList>
            <consortium name="Genoscope - CEA"/>
            <person name="William W."/>
        </authorList>
    </citation>
    <scope>NUCLEOTIDE SEQUENCE [LARGE SCALE GENOMIC DNA]</scope>
</reference>
<dbReference type="InterPro" id="IPR050796">
    <property type="entry name" value="SCF_F-box_component"/>
</dbReference>
<evidence type="ECO:0000313" key="3">
    <source>
        <dbReference type="Proteomes" id="UP000694005"/>
    </source>
</evidence>
<dbReference type="Pfam" id="PF07734">
    <property type="entry name" value="FBA_1"/>
    <property type="match status" value="1"/>
</dbReference>
<dbReference type="PANTHER" id="PTHR31672">
    <property type="entry name" value="BNACNNG10540D PROTEIN"/>
    <property type="match status" value="1"/>
</dbReference>
<gene>
    <name evidence="2" type="ORF">BRAPAZ1V2_A03P07130.2</name>
</gene>
<proteinExistence type="predicted"/>
<dbReference type="InterPro" id="IPR006527">
    <property type="entry name" value="F-box-assoc_dom_typ1"/>
</dbReference>
<dbReference type="SMART" id="SM00256">
    <property type="entry name" value="FBOX"/>
    <property type="match status" value="2"/>
</dbReference>
<dbReference type="Pfam" id="PF08268">
    <property type="entry name" value="FBA_3"/>
    <property type="match status" value="1"/>
</dbReference>
<dbReference type="InterPro" id="IPR001810">
    <property type="entry name" value="F-box_dom"/>
</dbReference>
<dbReference type="InterPro" id="IPR013187">
    <property type="entry name" value="F-box-assoc_dom_typ3"/>
</dbReference>
<protein>
    <recommendedName>
        <fullName evidence="1">F-box domain-containing protein</fullName>
    </recommendedName>
</protein>
<dbReference type="AlphaFoldDB" id="A0A8D9DL31"/>
<organism evidence="2 3">
    <name type="scientific">Brassica campestris</name>
    <name type="common">Field mustard</name>
    <dbReference type="NCBI Taxonomy" id="3711"/>
    <lineage>
        <taxon>Eukaryota</taxon>
        <taxon>Viridiplantae</taxon>
        <taxon>Streptophyta</taxon>
        <taxon>Embryophyta</taxon>
        <taxon>Tracheophyta</taxon>
        <taxon>Spermatophyta</taxon>
        <taxon>Magnoliopsida</taxon>
        <taxon>eudicotyledons</taxon>
        <taxon>Gunneridae</taxon>
        <taxon>Pentapetalae</taxon>
        <taxon>rosids</taxon>
        <taxon>malvids</taxon>
        <taxon>Brassicales</taxon>
        <taxon>Brassicaceae</taxon>
        <taxon>Brassiceae</taxon>
        <taxon>Brassica</taxon>
    </lineage>
</organism>
<dbReference type="Gramene" id="A03p07130.2_BraZ1">
    <property type="protein sequence ID" value="A03p07130.2_BraZ1.CDS"/>
    <property type="gene ID" value="A03g07130.2_BraZ1"/>
</dbReference>
<accession>A0A8D9DL31</accession>
<feature type="domain" description="F-box" evidence="1">
    <location>
        <begin position="406"/>
        <end position="446"/>
    </location>
</feature>